<organism evidence="2 3">
    <name type="scientific">Spermophilus dauricus</name>
    <name type="common">Daurian ground squirrel</name>
    <dbReference type="NCBI Taxonomy" id="99837"/>
    <lineage>
        <taxon>Eukaryota</taxon>
        <taxon>Metazoa</taxon>
        <taxon>Chordata</taxon>
        <taxon>Craniata</taxon>
        <taxon>Vertebrata</taxon>
        <taxon>Euteleostomi</taxon>
        <taxon>Mammalia</taxon>
        <taxon>Eutheria</taxon>
        <taxon>Euarchontoglires</taxon>
        <taxon>Glires</taxon>
        <taxon>Rodentia</taxon>
        <taxon>Sciuromorpha</taxon>
        <taxon>Sciuridae</taxon>
        <taxon>Xerinae</taxon>
        <taxon>Marmotini</taxon>
        <taxon>Spermophilus</taxon>
    </lineage>
</organism>
<proteinExistence type="predicted"/>
<keyword evidence="3" id="KW-1185">Reference proteome</keyword>
<feature type="compositionally biased region" description="Basic and acidic residues" evidence="1">
    <location>
        <begin position="16"/>
        <end position="29"/>
    </location>
</feature>
<feature type="compositionally biased region" description="Basic residues" evidence="1">
    <location>
        <begin position="1"/>
        <end position="10"/>
    </location>
</feature>
<dbReference type="AlphaFoldDB" id="A0A8C9UVU9"/>
<evidence type="ECO:0000313" key="2">
    <source>
        <dbReference type="Ensembl" id="ENSSDAP00000024518.1"/>
    </source>
</evidence>
<sequence>MQKKARKYVTMKRMLSLREERLKEKDNSKPKKKQKNDPSASKERECYFRLGRGK</sequence>
<evidence type="ECO:0000256" key="1">
    <source>
        <dbReference type="SAM" id="MobiDB-lite"/>
    </source>
</evidence>
<feature type="region of interest" description="Disordered" evidence="1">
    <location>
        <begin position="1"/>
        <end position="54"/>
    </location>
</feature>
<evidence type="ECO:0000313" key="3">
    <source>
        <dbReference type="Proteomes" id="UP000694422"/>
    </source>
</evidence>
<dbReference type="Proteomes" id="UP000694422">
    <property type="component" value="Unplaced"/>
</dbReference>
<name>A0A8C9UVU9_SPEDA</name>
<reference evidence="2" key="1">
    <citation type="submission" date="2025-08" db="UniProtKB">
        <authorList>
            <consortium name="Ensembl"/>
        </authorList>
    </citation>
    <scope>IDENTIFICATION</scope>
</reference>
<protein>
    <submittedName>
        <fullName evidence="2">Uncharacterized protein</fullName>
    </submittedName>
</protein>
<reference evidence="2" key="2">
    <citation type="submission" date="2025-09" db="UniProtKB">
        <authorList>
            <consortium name="Ensembl"/>
        </authorList>
    </citation>
    <scope>IDENTIFICATION</scope>
</reference>
<accession>A0A8C9UVU9</accession>
<dbReference type="Ensembl" id="ENSSDAT00000028046.1">
    <property type="protein sequence ID" value="ENSSDAP00000024518.1"/>
    <property type="gene ID" value="ENSSDAG00000022328.1"/>
</dbReference>